<dbReference type="GO" id="GO:0005737">
    <property type="term" value="C:cytoplasm"/>
    <property type="evidence" value="ECO:0007669"/>
    <property type="project" value="TreeGrafter"/>
</dbReference>
<dbReference type="Pfam" id="PF13679">
    <property type="entry name" value="Methyltransf_32"/>
    <property type="match status" value="1"/>
</dbReference>
<keyword evidence="3" id="KW-1185">Reference proteome</keyword>
<organism evidence="2 3">
    <name type="scientific">Atta colombica</name>
    <dbReference type="NCBI Taxonomy" id="520822"/>
    <lineage>
        <taxon>Eukaryota</taxon>
        <taxon>Metazoa</taxon>
        <taxon>Ecdysozoa</taxon>
        <taxon>Arthropoda</taxon>
        <taxon>Hexapoda</taxon>
        <taxon>Insecta</taxon>
        <taxon>Pterygota</taxon>
        <taxon>Neoptera</taxon>
        <taxon>Endopterygota</taxon>
        <taxon>Hymenoptera</taxon>
        <taxon>Apocrita</taxon>
        <taxon>Aculeata</taxon>
        <taxon>Formicoidea</taxon>
        <taxon>Formicidae</taxon>
        <taxon>Myrmicinae</taxon>
        <taxon>Atta</taxon>
    </lineage>
</organism>
<sequence>MYFSLVQEKDKEKEMEDKIENKIEKEMGSEIYLAIYSMADLCLVPVETLVTFFTIKYCDSSINIKLVPSKQNLTEQAYMIDLTDFVYEIVNEMPYYASSFELPIIIVNEDSCMAGLCTVLRHIVKNMNPSLLNDKTMLLGFKDSCLMACSEASVWTKFCEVDLISTLKSLDTKILENSELPVNLARFEYHMSQPLRVHNLYKYIASKKFDTVDITECDKTGMPIHKYADSGYITLADLIIFVCMHILLNMFPSQISKLIPLTVQWYDRMLDDFRIRRCTKYLPSQSHNSNIQYTLPVVVNESLYKSDYKRYKPKNRIFTRQEDIEHSLQLIEDMNISMQLDVEPFGIEINLNWSDIPFEATPAGGSLPAARLRRKQDQLQNLCKPVLKLAKAGDIIVDFCSGTGHLGILIAYLLPHCTVILLENKEESLNRAKKRVERMKLTNVKFCQCNLNYFKGDFDIGTSLHACGLSTDLVIQCCIRKNAIFVSCPCCYGSLQNCHQLTYPRSDVFKEHVNNREYSYLSHAADQTHDELNIKTKQGYKCMTIVDTDRKLFAEQFGYKVYFAKLIPETSSLKNHLLVGIPKDRLTHDLCDM</sequence>
<dbReference type="CDD" id="cd02440">
    <property type="entry name" value="AdoMet_MTases"/>
    <property type="match status" value="1"/>
</dbReference>
<evidence type="ECO:0000313" key="2">
    <source>
        <dbReference type="EMBL" id="KYM83071.1"/>
    </source>
</evidence>
<dbReference type="KEGG" id="acoc:108687022"/>
<dbReference type="GO" id="GO:0016740">
    <property type="term" value="F:transferase activity"/>
    <property type="evidence" value="ECO:0007669"/>
    <property type="project" value="UniProtKB-KW"/>
</dbReference>
<dbReference type="FunFam" id="3.40.50.150:FF:000725">
    <property type="entry name" value="Glutathione S-transferase, C-terminal domain-containing"/>
    <property type="match status" value="1"/>
</dbReference>
<dbReference type="SUPFAM" id="SSF53335">
    <property type="entry name" value="S-adenosyl-L-methionine-dependent methyltransferases"/>
    <property type="match status" value="1"/>
</dbReference>
<dbReference type="InterPro" id="IPR025714">
    <property type="entry name" value="Methyltranfer_dom"/>
</dbReference>
<evidence type="ECO:0000313" key="3">
    <source>
        <dbReference type="Proteomes" id="UP000078540"/>
    </source>
</evidence>
<dbReference type="OrthoDB" id="206598at2759"/>
<reference evidence="2 3" key="1">
    <citation type="submission" date="2015-09" db="EMBL/GenBank/DDBJ databases">
        <title>Atta colombica WGS genome.</title>
        <authorList>
            <person name="Nygaard S."/>
            <person name="Hu H."/>
            <person name="Boomsma J."/>
            <person name="Zhang G."/>
        </authorList>
    </citation>
    <scope>NUCLEOTIDE SEQUENCE [LARGE SCALE GENOMIC DNA]</scope>
    <source>
        <strain evidence="2">Treedump-2</strain>
        <tissue evidence="2">Whole body</tissue>
    </source>
</reference>
<accession>A0A195BEQ2</accession>
<protein>
    <submittedName>
        <fullName evidence="2">Glutathione S-transferase C-terminal domain-containing protein like protein</fullName>
    </submittedName>
</protein>
<dbReference type="STRING" id="520822.A0A195BEQ2"/>
<dbReference type="PANTHER" id="PTHR13369">
    <property type="match status" value="1"/>
</dbReference>
<dbReference type="PANTHER" id="PTHR13369:SF0">
    <property type="entry name" value="GLUTATHIONE S-TRANSFERASE C-TERMINAL DOMAIN-CONTAINING PROTEIN"/>
    <property type="match status" value="1"/>
</dbReference>
<dbReference type="EMBL" id="KQ976500">
    <property type="protein sequence ID" value="KYM83071.1"/>
    <property type="molecule type" value="Genomic_DNA"/>
</dbReference>
<keyword evidence="2" id="KW-0808">Transferase</keyword>
<dbReference type="Proteomes" id="UP000078540">
    <property type="component" value="Unassembled WGS sequence"/>
</dbReference>
<dbReference type="InterPro" id="IPR029063">
    <property type="entry name" value="SAM-dependent_MTases_sf"/>
</dbReference>
<feature type="domain" description="Methyltransferase" evidence="1">
    <location>
        <begin position="378"/>
        <end position="497"/>
    </location>
</feature>
<evidence type="ECO:0000259" key="1">
    <source>
        <dbReference type="Pfam" id="PF13679"/>
    </source>
</evidence>
<proteinExistence type="predicted"/>
<gene>
    <name evidence="2" type="ORF">ALC53_06336</name>
</gene>
<name>A0A195BEQ2_9HYME</name>
<dbReference type="Gene3D" id="3.40.50.150">
    <property type="entry name" value="Vaccinia Virus protein VP39"/>
    <property type="match status" value="1"/>
</dbReference>
<dbReference type="AlphaFoldDB" id="A0A195BEQ2"/>